<dbReference type="SUPFAM" id="SSF52242">
    <property type="entry name" value="Cobalamin (vitamin B12)-binding domain"/>
    <property type="match status" value="1"/>
</dbReference>
<evidence type="ECO:0000256" key="1">
    <source>
        <dbReference type="ARBA" id="ARBA00001966"/>
    </source>
</evidence>
<dbReference type="InterPro" id="IPR034466">
    <property type="entry name" value="Methyltransferase_Class_B"/>
</dbReference>
<dbReference type="InterPro" id="IPR023404">
    <property type="entry name" value="rSAM_horseshoe"/>
</dbReference>
<evidence type="ECO:0000256" key="3">
    <source>
        <dbReference type="ARBA" id="ARBA00022679"/>
    </source>
</evidence>
<dbReference type="InterPro" id="IPR058240">
    <property type="entry name" value="rSAM_sf"/>
</dbReference>
<evidence type="ECO:0000256" key="4">
    <source>
        <dbReference type="ARBA" id="ARBA00022691"/>
    </source>
</evidence>
<dbReference type="GO" id="GO:0003824">
    <property type="term" value="F:catalytic activity"/>
    <property type="evidence" value="ECO:0007669"/>
    <property type="project" value="InterPro"/>
</dbReference>
<evidence type="ECO:0000256" key="6">
    <source>
        <dbReference type="ARBA" id="ARBA00023004"/>
    </source>
</evidence>
<dbReference type="SMART" id="SM00729">
    <property type="entry name" value="Elp3"/>
    <property type="match status" value="1"/>
</dbReference>
<dbReference type="RefSeq" id="WP_121989482.1">
    <property type="nucleotide sequence ID" value="NZ_OUNR01000016.1"/>
</dbReference>
<keyword evidence="4" id="KW-0949">S-adenosyl-L-methionine</keyword>
<sequence>MGSKTLNVVSTPIHDNRPAACGTDQTPVNHTIYEHLTGLLPHGCSRILLVTPPESPENDFNLDLVLSKRYPCFPPYGPGILARNLEQRGYRSALLDLNFHVLQQAHENPAHFRFQVWKDKLIEKIDAFQPDLVGISVMFTISRPSLAAVAAFLKSHYPSLPIIAGGVCVSNDVESILRTVPQIDIGSFYEGDRSFPDLLDVINGKQPLSAIRQVAILKGEQLVSTKERATPTDQEMDIQPEYYDLPIGDYTHYGSMGAYNFMRGERTATTIISNRGCRAMCSFCAVRNFNDISVRGRAVSSVVDEIEHQYSTYGVTHFMWLDDDLLYNGKRAIALFNEITRRNLHITWDASNGLIAAAITPDIMQAASESGCIGFNLGLESGNDQILKSIHKPGTTKSYRQARAILDRYPHVFVKGFMIIGFPHETIAQIRDTVTLGCELQFGWYPLQLLTTLPGTEITVSMIEQGLIQPPTDASFKGLAAGSKSKGGGTLRQRERAEKYAALEFVDLLHTLPADHVPTGAELDDLWFVADYKMNYEKLLHIHEPVKLRNIRVMLRQITDEYTTDNAMGNLFLAVIASKLHEFDESQRRLALADQYQQESAYWTTRFTVLGMREIADRVRAANAAAIALAA</sequence>
<feature type="domain" description="Radical SAM core" evidence="9">
    <location>
        <begin position="263"/>
        <end position="480"/>
    </location>
</feature>
<dbReference type="InterPro" id="IPR007197">
    <property type="entry name" value="rSAM"/>
</dbReference>
<feature type="domain" description="B12-binding" evidence="8">
    <location>
        <begin position="61"/>
        <end position="209"/>
    </location>
</feature>
<keyword evidence="2" id="KW-0489">Methyltransferase</keyword>
<dbReference type="Pfam" id="PF04055">
    <property type="entry name" value="Radical_SAM"/>
    <property type="match status" value="1"/>
</dbReference>
<dbReference type="EMBL" id="OUNR01000016">
    <property type="protein sequence ID" value="SPP65157.1"/>
    <property type="molecule type" value="Genomic_DNA"/>
</dbReference>
<dbReference type="AlphaFoldDB" id="A0A330L738"/>
<dbReference type="SFLD" id="SFLDG01123">
    <property type="entry name" value="methyltransferase_(Class_B)"/>
    <property type="match status" value="1"/>
</dbReference>
<evidence type="ECO:0000259" key="8">
    <source>
        <dbReference type="PROSITE" id="PS51332"/>
    </source>
</evidence>
<keyword evidence="3" id="KW-0808">Transferase</keyword>
<dbReference type="InterPro" id="IPR036724">
    <property type="entry name" value="Cobalamin-bd_sf"/>
</dbReference>
<dbReference type="PANTHER" id="PTHR43409:SF7">
    <property type="entry name" value="BLL1977 PROTEIN"/>
    <property type="match status" value="1"/>
</dbReference>
<dbReference type="InterPro" id="IPR051198">
    <property type="entry name" value="BchE-like"/>
</dbReference>
<gene>
    <name evidence="10" type="ORF">NITLEN_30071</name>
</gene>
<keyword evidence="6" id="KW-0408">Iron</keyword>
<reference evidence="11" key="1">
    <citation type="submission" date="2018-04" db="EMBL/GenBank/DDBJ databases">
        <authorList>
            <person name="Lucker S."/>
            <person name="Sakoula D."/>
        </authorList>
    </citation>
    <scope>NUCLEOTIDE SEQUENCE [LARGE SCALE GENOMIC DNA]</scope>
</reference>
<dbReference type="Proteomes" id="UP000248168">
    <property type="component" value="Unassembled WGS sequence"/>
</dbReference>
<dbReference type="GO" id="GO:0051539">
    <property type="term" value="F:4 iron, 4 sulfur cluster binding"/>
    <property type="evidence" value="ECO:0007669"/>
    <property type="project" value="UniProtKB-KW"/>
</dbReference>
<keyword evidence="7" id="KW-0411">Iron-sulfur</keyword>
<dbReference type="InterPro" id="IPR006638">
    <property type="entry name" value="Elp3/MiaA/NifB-like_rSAM"/>
</dbReference>
<dbReference type="Pfam" id="PF02310">
    <property type="entry name" value="B12-binding"/>
    <property type="match status" value="1"/>
</dbReference>
<organism evidence="10 11">
    <name type="scientific">Nitrospira lenta</name>
    <dbReference type="NCBI Taxonomy" id="1436998"/>
    <lineage>
        <taxon>Bacteria</taxon>
        <taxon>Pseudomonadati</taxon>
        <taxon>Nitrospirota</taxon>
        <taxon>Nitrospiria</taxon>
        <taxon>Nitrospirales</taxon>
        <taxon>Nitrospiraceae</taxon>
        <taxon>Nitrospira</taxon>
    </lineage>
</organism>
<dbReference type="SUPFAM" id="SSF102114">
    <property type="entry name" value="Radical SAM enzymes"/>
    <property type="match status" value="1"/>
</dbReference>
<dbReference type="InterPro" id="IPR006158">
    <property type="entry name" value="Cobalamin-bd"/>
</dbReference>
<proteinExistence type="predicted"/>
<evidence type="ECO:0000256" key="5">
    <source>
        <dbReference type="ARBA" id="ARBA00022723"/>
    </source>
</evidence>
<dbReference type="Gene3D" id="3.40.50.280">
    <property type="entry name" value="Cobalamin-binding domain"/>
    <property type="match status" value="1"/>
</dbReference>
<evidence type="ECO:0000256" key="2">
    <source>
        <dbReference type="ARBA" id="ARBA00022603"/>
    </source>
</evidence>
<dbReference type="SFLD" id="SFLDG01082">
    <property type="entry name" value="B12-binding_domain_containing"/>
    <property type="match status" value="1"/>
</dbReference>
<dbReference type="Gene3D" id="3.80.30.20">
    <property type="entry name" value="tm_1862 like domain"/>
    <property type="match status" value="1"/>
</dbReference>
<dbReference type="GO" id="GO:0046872">
    <property type="term" value="F:metal ion binding"/>
    <property type="evidence" value="ECO:0007669"/>
    <property type="project" value="UniProtKB-KW"/>
</dbReference>
<dbReference type="CDD" id="cd01335">
    <property type="entry name" value="Radical_SAM"/>
    <property type="match status" value="1"/>
</dbReference>
<dbReference type="OrthoDB" id="9801424at2"/>
<dbReference type="GO" id="GO:0031419">
    <property type="term" value="F:cobalamin binding"/>
    <property type="evidence" value="ECO:0007669"/>
    <property type="project" value="InterPro"/>
</dbReference>
<keyword evidence="5" id="KW-0479">Metal-binding</keyword>
<dbReference type="PROSITE" id="PS51918">
    <property type="entry name" value="RADICAL_SAM"/>
    <property type="match status" value="1"/>
</dbReference>
<dbReference type="PROSITE" id="PS51332">
    <property type="entry name" value="B12_BINDING"/>
    <property type="match status" value="1"/>
</dbReference>
<name>A0A330L738_9BACT</name>
<evidence type="ECO:0000256" key="7">
    <source>
        <dbReference type="ARBA" id="ARBA00023014"/>
    </source>
</evidence>
<keyword evidence="11" id="KW-1185">Reference proteome</keyword>
<dbReference type="PANTHER" id="PTHR43409">
    <property type="entry name" value="ANAEROBIC MAGNESIUM-PROTOPORPHYRIN IX MONOMETHYL ESTER CYCLASE-RELATED"/>
    <property type="match status" value="1"/>
</dbReference>
<accession>A0A330L738</accession>
<comment type="cofactor">
    <cofactor evidence="1">
        <name>[4Fe-4S] cluster</name>
        <dbReference type="ChEBI" id="CHEBI:49883"/>
    </cofactor>
</comment>
<dbReference type="SFLD" id="SFLDS00029">
    <property type="entry name" value="Radical_SAM"/>
    <property type="match status" value="1"/>
</dbReference>
<dbReference type="InParanoid" id="A0A330L738"/>
<evidence type="ECO:0000259" key="9">
    <source>
        <dbReference type="PROSITE" id="PS51918"/>
    </source>
</evidence>
<protein>
    <submittedName>
        <fullName evidence="10">Putative Radical SAM protein</fullName>
    </submittedName>
</protein>
<evidence type="ECO:0000313" key="10">
    <source>
        <dbReference type="EMBL" id="SPP65157.1"/>
    </source>
</evidence>
<evidence type="ECO:0000313" key="11">
    <source>
        <dbReference type="Proteomes" id="UP000248168"/>
    </source>
</evidence>